<dbReference type="InterPro" id="IPR032675">
    <property type="entry name" value="LRR_dom_sf"/>
</dbReference>
<evidence type="ECO:0008006" key="4">
    <source>
        <dbReference type="Google" id="ProtNLM"/>
    </source>
</evidence>
<evidence type="ECO:0000313" key="2">
    <source>
        <dbReference type="EMBL" id="KZV82668.1"/>
    </source>
</evidence>
<keyword evidence="3" id="KW-1185">Reference proteome</keyword>
<organism evidence="2 3">
    <name type="scientific">Exidia glandulosa HHB12029</name>
    <dbReference type="NCBI Taxonomy" id="1314781"/>
    <lineage>
        <taxon>Eukaryota</taxon>
        <taxon>Fungi</taxon>
        <taxon>Dikarya</taxon>
        <taxon>Basidiomycota</taxon>
        <taxon>Agaricomycotina</taxon>
        <taxon>Agaricomycetes</taxon>
        <taxon>Auriculariales</taxon>
        <taxon>Exidiaceae</taxon>
        <taxon>Exidia</taxon>
    </lineage>
</organism>
<reference evidence="2 3" key="1">
    <citation type="journal article" date="2016" name="Mol. Biol. Evol.">
        <title>Comparative Genomics of Early-Diverging Mushroom-Forming Fungi Provides Insights into the Origins of Lignocellulose Decay Capabilities.</title>
        <authorList>
            <person name="Nagy L.G."/>
            <person name="Riley R."/>
            <person name="Tritt A."/>
            <person name="Adam C."/>
            <person name="Daum C."/>
            <person name="Floudas D."/>
            <person name="Sun H."/>
            <person name="Yadav J.S."/>
            <person name="Pangilinan J."/>
            <person name="Larsson K.H."/>
            <person name="Matsuura K."/>
            <person name="Barry K."/>
            <person name="Labutti K."/>
            <person name="Kuo R."/>
            <person name="Ohm R.A."/>
            <person name="Bhattacharya S.S."/>
            <person name="Shirouzu T."/>
            <person name="Yoshinaga Y."/>
            <person name="Martin F.M."/>
            <person name="Grigoriev I.V."/>
            <person name="Hibbett D.S."/>
        </authorList>
    </citation>
    <scope>NUCLEOTIDE SEQUENCE [LARGE SCALE GENOMIC DNA]</scope>
    <source>
        <strain evidence="2 3">HHB12029</strain>
    </source>
</reference>
<protein>
    <recommendedName>
        <fullName evidence="4">F-box domain-containing protein</fullName>
    </recommendedName>
</protein>
<evidence type="ECO:0000256" key="1">
    <source>
        <dbReference type="SAM" id="MobiDB-lite"/>
    </source>
</evidence>
<dbReference type="InParanoid" id="A0A165CL55"/>
<feature type="region of interest" description="Disordered" evidence="1">
    <location>
        <begin position="1"/>
        <end position="20"/>
    </location>
</feature>
<gene>
    <name evidence="2" type="ORF">EXIGLDRAFT_754802</name>
</gene>
<sequence>MPPRKRAAPKRQRVASAPSPSQLEIPSEVLCMVFGHLVEDDALLGVVRLVNRQWCHIASSVAHARVVIRGLLHIKEFLAAILADTRRPRGEAGNAPIATTTFYAPNIRMLILVEPKSLHSWEKSRSRMVPSVLTAMKIALPRLVNMRRLVLSMYLWPSVDIQRVLDKCPALESLEIRQSREVRPTVHILGANGAHKTIPNPYGTRDIFPTERHQYPEIKLSLARLQHLRLQVYAQDTYDVFDHFRDFFSAYIGDMNELRTLALNFCGCIRDVDRQLSGVVLKHTWSELRHIALIGLYVPDMADLWPFLGRHPMLEHLDWRPSGQTSSRGLPPPTLRLPHLRSLFFMLRKPSALRALVNATELPLTRLMASTISFHDANGLEVLRPDDVSSVEDLALEVCRPVGSSPTINILQGLRDLQTLELTFFSSYLTGGLWDAPRIPAEEALAEILQHIDAPGLHRLTVTVTFPDRDIAPADELTKTVLTRCLSLCRSPSLRRIDIIWLRCTPVTKWSSVHTTSFYSKTTTTWDEATREGDVITLKNRVDKVERQEPVEWDDVRPGCPGFSHIPSWY</sequence>
<dbReference type="Gene3D" id="3.80.10.10">
    <property type="entry name" value="Ribonuclease Inhibitor"/>
    <property type="match status" value="1"/>
</dbReference>
<dbReference type="Proteomes" id="UP000077266">
    <property type="component" value="Unassembled WGS sequence"/>
</dbReference>
<dbReference type="EMBL" id="KV426309">
    <property type="protein sequence ID" value="KZV82668.1"/>
    <property type="molecule type" value="Genomic_DNA"/>
</dbReference>
<name>A0A165CL55_EXIGL</name>
<feature type="compositionally biased region" description="Basic residues" evidence="1">
    <location>
        <begin position="1"/>
        <end position="13"/>
    </location>
</feature>
<dbReference type="AlphaFoldDB" id="A0A165CL55"/>
<dbReference type="SUPFAM" id="SSF52047">
    <property type="entry name" value="RNI-like"/>
    <property type="match status" value="1"/>
</dbReference>
<evidence type="ECO:0000313" key="3">
    <source>
        <dbReference type="Proteomes" id="UP000077266"/>
    </source>
</evidence>
<proteinExistence type="predicted"/>
<accession>A0A165CL55</accession>